<dbReference type="Proteomes" id="UP000828390">
    <property type="component" value="Unassembled WGS sequence"/>
</dbReference>
<gene>
    <name evidence="1" type="ORF">DPMN_147208</name>
</gene>
<organism evidence="1 2">
    <name type="scientific">Dreissena polymorpha</name>
    <name type="common">Zebra mussel</name>
    <name type="synonym">Mytilus polymorpha</name>
    <dbReference type="NCBI Taxonomy" id="45954"/>
    <lineage>
        <taxon>Eukaryota</taxon>
        <taxon>Metazoa</taxon>
        <taxon>Spiralia</taxon>
        <taxon>Lophotrochozoa</taxon>
        <taxon>Mollusca</taxon>
        <taxon>Bivalvia</taxon>
        <taxon>Autobranchia</taxon>
        <taxon>Heteroconchia</taxon>
        <taxon>Euheterodonta</taxon>
        <taxon>Imparidentia</taxon>
        <taxon>Neoheterodontei</taxon>
        <taxon>Myida</taxon>
        <taxon>Dreissenoidea</taxon>
        <taxon>Dreissenidae</taxon>
        <taxon>Dreissena</taxon>
    </lineage>
</organism>
<protein>
    <submittedName>
        <fullName evidence="1">Uncharacterized protein</fullName>
    </submittedName>
</protein>
<comment type="caution">
    <text evidence="1">The sequence shown here is derived from an EMBL/GenBank/DDBJ whole genome shotgun (WGS) entry which is preliminary data.</text>
</comment>
<evidence type="ECO:0000313" key="1">
    <source>
        <dbReference type="EMBL" id="KAH3793690.1"/>
    </source>
</evidence>
<reference evidence="1" key="2">
    <citation type="submission" date="2020-11" db="EMBL/GenBank/DDBJ databases">
        <authorList>
            <person name="McCartney M.A."/>
            <person name="Auch B."/>
            <person name="Kono T."/>
            <person name="Mallez S."/>
            <person name="Becker A."/>
            <person name="Gohl D.M."/>
            <person name="Silverstein K.A.T."/>
            <person name="Koren S."/>
            <person name="Bechman K.B."/>
            <person name="Herman A."/>
            <person name="Abrahante J.E."/>
            <person name="Garbe J."/>
        </authorList>
    </citation>
    <scope>NUCLEOTIDE SEQUENCE</scope>
    <source>
        <strain evidence="1">Duluth1</strain>
        <tissue evidence="1">Whole animal</tissue>
    </source>
</reference>
<name>A0A9D4F7F2_DREPO</name>
<dbReference type="AlphaFoldDB" id="A0A9D4F7F2"/>
<reference evidence="1" key="1">
    <citation type="journal article" date="2019" name="bioRxiv">
        <title>The Genome of the Zebra Mussel, Dreissena polymorpha: A Resource for Invasive Species Research.</title>
        <authorList>
            <person name="McCartney M.A."/>
            <person name="Auch B."/>
            <person name="Kono T."/>
            <person name="Mallez S."/>
            <person name="Zhang Y."/>
            <person name="Obille A."/>
            <person name="Becker A."/>
            <person name="Abrahante J.E."/>
            <person name="Garbe J."/>
            <person name="Badalamenti J.P."/>
            <person name="Herman A."/>
            <person name="Mangelson H."/>
            <person name="Liachko I."/>
            <person name="Sullivan S."/>
            <person name="Sone E.D."/>
            <person name="Koren S."/>
            <person name="Silverstein K.A.T."/>
            <person name="Beckman K.B."/>
            <person name="Gohl D.M."/>
        </authorList>
    </citation>
    <scope>NUCLEOTIDE SEQUENCE</scope>
    <source>
        <strain evidence="1">Duluth1</strain>
        <tissue evidence="1">Whole animal</tissue>
    </source>
</reference>
<evidence type="ECO:0000313" key="2">
    <source>
        <dbReference type="Proteomes" id="UP000828390"/>
    </source>
</evidence>
<accession>A0A9D4F7F2</accession>
<proteinExistence type="predicted"/>
<dbReference type="EMBL" id="JAIWYP010000007">
    <property type="protein sequence ID" value="KAH3793690.1"/>
    <property type="molecule type" value="Genomic_DNA"/>
</dbReference>
<sequence>MDRLLNLFSAVSNSVSISGWRSPGGENLSNRGPYHGQAAQPVLYSLHFRMALPRW</sequence>
<keyword evidence="2" id="KW-1185">Reference proteome</keyword>